<evidence type="ECO:0000259" key="13">
    <source>
        <dbReference type="PROSITE" id="PS51117"/>
    </source>
</evidence>
<dbReference type="InterPro" id="IPR018933">
    <property type="entry name" value="Netrin_module_non-TIMP"/>
</dbReference>
<evidence type="ECO:0000259" key="12">
    <source>
        <dbReference type="PROSITE" id="PS50189"/>
    </source>
</evidence>
<dbReference type="InterPro" id="IPR001134">
    <property type="entry name" value="Netrin_domain"/>
</dbReference>
<evidence type="ECO:0000256" key="2">
    <source>
        <dbReference type="ARBA" id="ARBA00022525"/>
    </source>
</evidence>
<sequence length="735" mass="82652">MQLFLLLALLAAAGDPPSASAALPDERQQLQLRQLQQQHQQKQQQQQEEFGDRVSFANGLCHQRSGRAKFCQPQFENLAVNQPVVASSTCGSPPTVVCRRDESGRHCERCDASQPKLQHPPAHLTDYHVHGSCWISGPLSVAAPSANLTLSFHKKQTVYYMSITGCGTELPDAIEAYKSSDYGSSWQLWHLFSKNCTRDYGKRGYSYQFREIIQPREVICSDINIITNSSGGVGGAGFSVQQPVLSFSTNFNRASSGSGYERDPVIIDWMLATDLRLVLIRRPRTDGGSFPEEPFAFSNLDIGGRCFCNGHASRCVSRDGRSVCDCAHGTEGDDCERCKPFWVDLPWQRATLSRATECRPCSCNLHSQQCSFDQQLYSKSGGKSGGRCARCQHNTQGPHCESCSDGYYRDLTKDLTSSKACQVCNCHPLGSVSNTCDRASGKCTCKVGVDGDKCDRCMRGFEQTNDARSPCRRIGGDPWPPAPPPAPRPPAPPTAPPPTRPKPHAPKDASDTGSGGSAGVSAKEDSAAVVGATPRPGRPDRKKKGGRRGKKKRGRNCKKNSKCRSNKKKLSQTDYCIRDWALVVQVSRIRRQKRWMQIRASIVRPYRCPATISGSGCGDQPPTLTLWVRRRLWRCGCQRMRASGRYLLLTRDKRRRQSRQDLVVDRQSILWEWRPELTERLLRLQSFPYYRSGEACSDCDCVSRRHRRRRQQRRRRRRQRRQRRQPRPNRAWLSL</sequence>
<dbReference type="PANTHER" id="PTHR10574">
    <property type="entry name" value="NETRIN/LAMININ-RELATED"/>
    <property type="match status" value="1"/>
</dbReference>
<dbReference type="SUPFAM" id="SSF57196">
    <property type="entry name" value="EGF/Laminin"/>
    <property type="match status" value="3"/>
</dbReference>
<dbReference type="InterPro" id="IPR000742">
    <property type="entry name" value="EGF"/>
</dbReference>
<dbReference type="Pfam" id="PF01759">
    <property type="entry name" value="NTR"/>
    <property type="match status" value="1"/>
</dbReference>
<dbReference type="OrthoDB" id="5984158at2759"/>
<dbReference type="InterPro" id="IPR050440">
    <property type="entry name" value="Laminin/Netrin_ECM"/>
</dbReference>
<dbReference type="InterPro" id="IPR008211">
    <property type="entry name" value="Laminin_N"/>
</dbReference>
<evidence type="ECO:0000256" key="5">
    <source>
        <dbReference type="ARBA" id="ARBA00023157"/>
    </source>
</evidence>
<dbReference type="Gene3D" id="2.60.120.260">
    <property type="entry name" value="Galactose-binding domain-like"/>
    <property type="match status" value="1"/>
</dbReference>
<feature type="disulfide bond" evidence="8">
    <location>
        <begin position="426"/>
        <end position="443"/>
    </location>
</feature>
<feature type="domain" description="Laminin N-terminal" evidence="13">
    <location>
        <begin position="67"/>
        <end position="305"/>
    </location>
</feature>
<keyword evidence="4" id="KW-0677">Repeat</keyword>
<dbReference type="CDD" id="cd00055">
    <property type="entry name" value="EGF_Lam"/>
    <property type="match status" value="3"/>
</dbReference>
<feature type="domain" description="NTR" evidence="12">
    <location>
        <begin position="557"/>
        <end position="696"/>
    </location>
</feature>
<feature type="chain" id="PRO_5012899129" description="Laminin N-terminal domain-containing protein" evidence="10">
    <location>
        <begin position="22"/>
        <end position="735"/>
    </location>
</feature>
<evidence type="ECO:0000256" key="3">
    <source>
        <dbReference type="ARBA" id="ARBA00022729"/>
    </source>
</evidence>
<feature type="region of interest" description="Disordered" evidence="9">
    <location>
        <begin position="468"/>
        <end position="565"/>
    </location>
</feature>
<evidence type="ECO:0000313" key="14">
    <source>
        <dbReference type="EMBL" id="PAA94649.1"/>
    </source>
</evidence>
<reference evidence="14 15" key="1">
    <citation type="submission" date="2017-06" db="EMBL/GenBank/DDBJ databases">
        <title>A platform for efficient transgenesis in Macrostomum lignano, a flatworm model organism for stem cell research.</title>
        <authorList>
            <person name="Berezikov E."/>
        </authorList>
    </citation>
    <scope>NUCLEOTIDE SEQUENCE [LARGE SCALE GENOMIC DNA]</scope>
    <source>
        <strain evidence="14">DV1</strain>
        <tissue evidence="14">Whole organism</tissue>
    </source>
</reference>
<comment type="subcellular location">
    <subcellularLocation>
        <location evidence="1">Secreted</location>
    </subcellularLocation>
</comment>
<dbReference type="SMART" id="SM00136">
    <property type="entry name" value="LamNT"/>
    <property type="match status" value="1"/>
</dbReference>
<keyword evidence="3 10" id="KW-0732">Signal</keyword>
<dbReference type="PANTHER" id="PTHR10574:SF365">
    <property type="entry name" value="NETRIN-A-RELATED"/>
    <property type="match status" value="1"/>
</dbReference>
<keyword evidence="7 8" id="KW-0424">Laminin EGF-like domain</keyword>
<feature type="compositionally biased region" description="Basic residues" evidence="9">
    <location>
        <begin position="710"/>
        <end position="727"/>
    </location>
</feature>
<evidence type="ECO:0000256" key="1">
    <source>
        <dbReference type="ARBA" id="ARBA00004613"/>
    </source>
</evidence>
<evidence type="ECO:0000256" key="9">
    <source>
        <dbReference type="SAM" id="MobiDB-lite"/>
    </source>
</evidence>
<dbReference type="GO" id="GO:0005604">
    <property type="term" value="C:basement membrane"/>
    <property type="evidence" value="ECO:0007669"/>
    <property type="project" value="TreeGrafter"/>
</dbReference>
<comment type="caution">
    <text evidence="14">The sequence shown here is derived from an EMBL/GenBank/DDBJ whole genome shotgun (WGS) entry which is preliminary data.</text>
</comment>
<proteinExistence type="predicted"/>
<gene>
    <name evidence="14" type="ORF">BOX15_Mlig024516g1</name>
</gene>
<evidence type="ECO:0008006" key="16">
    <source>
        <dbReference type="Google" id="ProtNLM"/>
    </source>
</evidence>
<feature type="domain" description="Laminin EGF-like" evidence="11">
    <location>
        <begin position="424"/>
        <end position="473"/>
    </location>
</feature>
<protein>
    <recommendedName>
        <fullName evidence="16">Laminin N-terminal domain-containing protein</fullName>
    </recommendedName>
</protein>
<dbReference type="FunFam" id="2.10.25.10:FF:000048">
    <property type="entry name" value="Netrin 3"/>
    <property type="match status" value="1"/>
</dbReference>
<dbReference type="GO" id="GO:0016358">
    <property type="term" value="P:dendrite development"/>
    <property type="evidence" value="ECO:0007669"/>
    <property type="project" value="TreeGrafter"/>
</dbReference>
<feature type="disulfide bond" evidence="8">
    <location>
        <begin position="445"/>
        <end position="454"/>
    </location>
</feature>
<dbReference type="InterPro" id="IPR002049">
    <property type="entry name" value="LE_dom"/>
</dbReference>
<feature type="disulfide bond" evidence="8">
    <location>
        <begin position="457"/>
        <end position="471"/>
    </location>
</feature>
<dbReference type="PROSITE" id="PS51117">
    <property type="entry name" value="LAMININ_NTER"/>
    <property type="match status" value="1"/>
</dbReference>
<evidence type="ECO:0000256" key="7">
    <source>
        <dbReference type="ARBA" id="ARBA00023292"/>
    </source>
</evidence>
<dbReference type="Proteomes" id="UP000215902">
    <property type="component" value="Unassembled WGS sequence"/>
</dbReference>
<dbReference type="Pfam" id="PF24973">
    <property type="entry name" value="EGF_LMN_ATRN"/>
    <property type="match status" value="2"/>
</dbReference>
<dbReference type="STRING" id="282301.A0A267HAU5"/>
<dbReference type="Pfam" id="PF00055">
    <property type="entry name" value="Laminin_N"/>
    <property type="match status" value="1"/>
</dbReference>
<evidence type="ECO:0000256" key="6">
    <source>
        <dbReference type="ARBA" id="ARBA00023180"/>
    </source>
</evidence>
<dbReference type="FunFam" id="2.10.25.10:FF:000166">
    <property type="entry name" value="laminin subunit gamma-1"/>
    <property type="match status" value="1"/>
</dbReference>
<dbReference type="Gene3D" id="2.10.25.10">
    <property type="entry name" value="Laminin"/>
    <property type="match status" value="2"/>
</dbReference>
<evidence type="ECO:0000256" key="8">
    <source>
        <dbReference type="PROSITE-ProRule" id="PRU00460"/>
    </source>
</evidence>
<keyword evidence="2" id="KW-0964">Secreted</keyword>
<evidence type="ECO:0000259" key="11">
    <source>
        <dbReference type="PROSITE" id="PS50027"/>
    </source>
</evidence>
<dbReference type="InterPro" id="IPR008993">
    <property type="entry name" value="TIMP-like_OB-fold"/>
</dbReference>
<organism evidence="14 15">
    <name type="scientific">Macrostomum lignano</name>
    <dbReference type="NCBI Taxonomy" id="282301"/>
    <lineage>
        <taxon>Eukaryota</taxon>
        <taxon>Metazoa</taxon>
        <taxon>Spiralia</taxon>
        <taxon>Lophotrochozoa</taxon>
        <taxon>Platyhelminthes</taxon>
        <taxon>Rhabditophora</taxon>
        <taxon>Macrostomorpha</taxon>
        <taxon>Macrostomida</taxon>
        <taxon>Macrostomidae</taxon>
        <taxon>Macrostomum</taxon>
    </lineage>
</organism>
<dbReference type="SMART" id="SM00180">
    <property type="entry name" value="EGF_Lam"/>
    <property type="match status" value="3"/>
</dbReference>
<feature type="compositionally biased region" description="Basic residues" evidence="9">
    <location>
        <begin position="540"/>
        <end position="565"/>
    </location>
</feature>
<evidence type="ECO:0000256" key="4">
    <source>
        <dbReference type="ARBA" id="ARBA00022737"/>
    </source>
</evidence>
<dbReference type="AlphaFoldDB" id="A0A267HAU5"/>
<feature type="signal peptide" evidence="10">
    <location>
        <begin position="1"/>
        <end position="21"/>
    </location>
</feature>
<dbReference type="SUPFAM" id="SSF50242">
    <property type="entry name" value="TIMP-like"/>
    <property type="match status" value="1"/>
</dbReference>
<dbReference type="PROSITE" id="PS00022">
    <property type="entry name" value="EGF_1"/>
    <property type="match status" value="1"/>
</dbReference>
<keyword evidence="15" id="KW-1185">Reference proteome</keyword>
<feature type="region of interest" description="Disordered" evidence="9">
    <location>
        <begin position="710"/>
        <end position="735"/>
    </location>
</feature>
<feature type="disulfide bond" evidence="8">
    <location>
        <begin position="424"/>
        <end position="436"/>
    </location>
</feature>
<accession>A0A267HAU5</accession>
<dbReference type="GO" id="GO:0008045">
    <property type="term" value="P:motor neuron axon guidance"/>
    <property type="evidence" value="ECO:0007669"/>
    <property type="project" value="TreeGrafter"/>
</dbReference>
<dbReference type="PROSITE" id="PS50189">
    <property type="entry name" value="NTR"/>
    <property type="match status" value="1"/>
</dbReference>
<dbReference type="PROSITE" id="PS50027">
    <property type="entry name" value="EGF_LAM_2"/>
    <property type="match status" value="1"/>
</dbReference>
<dbReference type="EMBL" id="NIVC01000004">
    <property type="protein sequence ID" value="PAA94649.1"/>
    <property type="molecule type" value="Genomic_DNA"/>
</dbReference>
<evidence type="ECO:0000256" key="10">
    <source>
        <dbReference type="SAM" id="SignalP"/>
    </source>
</evidence>
<keyword evidence="5 8" id="KW-1015">Disulfide bond</keyword>
<dbReference type="InterPro" id="IPR056863">
    <property type="entry name" value="LMN_ATRN_NET-like_EGF"/>
</dbReference>
<dbReference type="GO" id="GO:0009888">
    <property type="term" value="P:tissue development"/>
    <property type="evidence" value="ECO:0007669"/>
    <property type="project" value="TreeGrafter"/>
</dbReference>
<evidence type="ECO:0000313" key="15">
    <source>
        <dbReference type="Proteomes" id="UP000215902"/>
    </source>
</evidence>
<dbReference type="PROSITE" id="PS01248">
    <property type="entry name" value="EGF_LAM_1"/>
    <property type="match status" value="2"/>
</dbReference>
<name>A0A267HAU5_9PLAT</name>
<dbReference type="GO" id="GO:0005576">
    <property type="term" value="C:extracellular region"/>
    <property type="evidence" value="ECO:0007669"/>
    <property type="project" value="UniProtKB-SubCell"/>
</dbReference>
<dbReference type="Pfam" id="PF00053">
    <property type="entry name" value="EGF_laminin"/>
    <property type="match status" value="1"/>
</dbReference>
<keyword evidence="6" id="KW-0325">Glycoprotein</keyword>
<dbReference type="GO" id="GO:0009887">
    <property type="term" value="P:animal organ morphogenesis"/>
    <property type="evidence" value="ECO:0007669"/>
    <property type="project" value="TreeGrafter"/>
</dbReference>
<feature type="compositionally biased region" description="Pro residues" evidence="9">
    <location>
        <begin position="478"/>
        <end position="500"/>
    </location>
</feature>